<dbReference type="InterPro" id="IPR000760">
    <property type="entry name" value="Inositol_monophosphatase-like"/>
</dbReference>
<dbReference type="PROSITE" id="PS00630">
    <property type="entry name" value="IMP_2"/>
    <property type="match status" value="1"/>
</dbReference>
<dbReference type="GO" id="GO:0007165">
    <property type="term" value="P:signal transduction"/>
    <property type="evidence" value="ECO:0007669"/>
    <property type="project" value="TreeGrafter"/>
</dbReference>
<dbReference type="Gene3D" id="3.30.540.10">
    <property type="entry name" value="Fructose-1,6-Bisphosphatase, subunit A, domain 1"/>
    <property type="match status" value="1"/>
</dbReference>
<dbReference type="EMBL" id="CAFBOG010000015">
    <property type="protein sequence ID" value="CAB4969877.1"/>
    <property type="molecule type" value="Genomic_DNA"/>
</dbReference>
<proteinExistence type="predicted"/>
<protein>
    <submittedName>
        <fullName evidence="3">Unannotated protein</fullName>
    </submittedName>
</protein>
<keyword evidence="1" id="KW-0479">Metal-binding</keyword>
<dbReference type="Gene3D" id="3.40.190.80">
    <property type="match status" value="1"/>
</dbReference>
<evidence type="ECO:0000256" key="2">
    <source>
        <dbReference type="ARBA" id="ARBA00022842"/>
    </source>
</evidence>
<name>A0A6J7LNW6_9ZZZZ</name>
<dbReference type="AlphaFoldDB" id="A0A6J7LNW6"/>
<dbReference type="PANTHER" id="PTHR20854">
    <property type="entry name" value="INOSITOL MONOPHOSPHATASE"/>
    <property type="match status" value="1"/>
</dbReference>
<dbReference type="GO" id="GO:0006020">
    <property type="term" value="P:inositol metabolic process"/>
    <property type="evidence" value="ECO:0007669"/>
    <property type="project" value="TreeGrafter"/>
</dbReference>
<dbReference type="GO" id="GO:0008934">
    <property type="term" value="F:inositol monophosphate 1-phosphatase activity"/>
    <property type="evidence" value="ECO:0007669"/>
    <property type="project" value="TreeGrafter"/>
</dbReference>
<organism evidence="3">
    <name type="scientific">freshwater metagenome</name>
    <dbReference type="NCBI Taxonomy" id="449393"/>
    <lineage>
        <taxon>unclassified sequences</taxon>
        <taxon>metagenomes</taxon>
        <taxon>ecological metagenomes</taxon>
    </lineage>
</organism>
<sequence>MSIAAQIDGLTVAGLVADPTHGRTFTATLGGGAFCNLEQMQPIAPTARSGEELLATALVATGFSYSAERRARQGNVLAELLPKIRDIRRMGSAAVDLCSVAGGRVDAYFEVGLSAWDFAAGALIATEAGAQVGSIDPSSTVTDGILAASPALFGPLQELLCMLGAAQV</sequence>
<dbReference type="GO" id="GO:0046872">
    <property type="term" value="F:metal ion binding"/>
    <property type="evidence" value="ECO:0007669"/>
    <property type="project" value="UniProtKB-KW"/>
</dbReference>
<keyword evidence="2" id="KW-0460">Magnesium</keyword>
<evidence type="ECO:0000313" key="3">
    <source>
        <dbReference type="EMBL" id="CAB4969877.1"/>
    </source>
</evidence>
<reference evidence="3" key="1">
    <citation type="submission" date="2020-05" db="EMBL/GenBank/DDBJ databases">
        <authorList>
            <person name="Chiriac C."/>
            <person name="Salcher M."/>
            <person name="Ghai R."/>
            <person name="Kavagutti S V."/>
        </authorList>
    </citation>
    <scope>NUCLEOTIDE SEQUENCE</scope>
</reference>
<dbReference type="PRINTS" id="PR00377">
    <property type="entry name" value="IMPHPHTASES"/>
</dbReference>
<dbReference type="PANTHER" id="PTHR20854:SF4">
    <property type="entry name" value="INOSITOL-1-MONOPHOSPHATASE-RELATED"/>
    <property type="match status" value="1"/>
</dbReference>
<dbReference type="GO" id="GO:0046854">
    <property type="term" value="P:phosphatidylinositol phosphate biosynthetic process"/>
    <property type="evidence" value="ECO:0007669"/>
    <property type="project" value="InterPro"/>
</dbReference>
<evidence type="ECO:0000256" key="1">
    <source>
        <dbReference type="ARBA" id="ARBA00022723"/>
    </source>
</evidence>
<dbReference type="Pfam" id="PF00459">
    <property type="entry name" value="Inositol_P"/>
    <property type="match status" value="1"/>
</dbReference>
<gene>
    <name evidence="3" type="ORF">UFOPK3914_00301</name>
</gene>
<dbReference type="InterPro" id="IPR020550">
    <property type="entry name" value="Inositol_monophosphatase_CS"/>
</dbReference>
<dbReference type="SUPFAM" id="SSF56655">
    <property type="entry name" value="Carbohydrate phosphatase"/>
    <property type="match status" value="1"/>
</dbReference>
<accession>A0A6J7LNW6</accession>